<dbReference type="Proteomes" id="UP000244336">
    <property type="component" value="Chromosome 4"/>
</dbReference>
<reference evidence="4 5" key="1">
    <citation type="submission" date="2018-04" db="EMBL/GenBank/DDBJ databases">
        <title>WGS assembly of Panicum hallii var. hallii HAL2.</title>
        <authorList>
            <person name="Lovell J."/>
            <person name="Jenkins J."/>
            <person name="Lowry D."/>
            <person name="Mamidi S."/>
            <person name="Sreedasyam A."/>
            <person name="Weng X."/>
            <person name="Barry K."/>
            <person name="Bonette J."/>
            <person name="Campitelli B."/>
            <person name="Daum C."/>
            <person name="Gordon S."/>
            <person name="Gould B."/>
            <person name="Lipzen A."/>
            <person name="MacQueen A."/>
            <person name="Palacio-Mejia J."/>
            <person name="Plott C."/>
            <person name="Shakirov E."/>
            <person name="Shu S."/>
            <person name="Yoshinaga Y."/>
            <person name="Zane M."/>
            <person name="Rokhsar D."/>
            <person name="Grimwood J."/>
            <person name="Schmutz J."/>
            <person name="Juenger T."/>
        </authorList>
    </citation>
    <scope>NUCLEOTIDE SEQUENCE [LARGE SCALE GENOMIC DNA]</scope>
    <source>
        <strain evidence="5">cv. HAL2</strain>
    </source>
</reference>
<organism evidence="4 5">
    <name type="scientific">Panicum hallii var. hallii</name>
    <dbReference type="NCBI Taxonomy" id="1504633"/>
    <lineage>
        <taxon>Eukaryota</taxon>
        <taxon>Viridiplantae</taxon>
        <taxon>Streptophyta</taxon>
        <taxon>Embryophyta</taxon>
        <taxon>Tracheophyta</taxon>
        <taxon>Spermatophyta</taxon>
        <taxon>Magnoliopsida</taxon>
        <taxon>Liliopsida</taxon>
        <taxon>Poales</taxon>
        <taxon>Poaceae</taxon>
        <taxon>PACMAD clade</taxon>
        <taxon>Panicoideae</taxon>
        <taxon>Panicodae</taxon>
        <taxon>Paniceae</taxon>
        <taxon>Panicinae</taxon>
        <taxon>Panicum</taxon>
        <taxon>Panicum sect. Panicum</taxon>
    </lineage>
</organism>
<accession>A0A2T7E2P0</accession>
<gene>
    <name evidence="4" type="ORF">GQ55_4G331100</name>
</gene>
<dbReference type="PANTHER" id="PTHR33512:SF33">
    <property type="entry name" value="OS06G0158800 PROTEIN"/>
    <property type="match status" value="1"/>
</dbReference>
<dbReference type="GO" id="GO:0016020">
    <property type="term" value="C:membrane"/>
    <property type="evidence" value="ECO:0007669"/>
    <property type="project" value="TreeGrafter"/>
</dbReference>
<keyword evidence="2" id="KW-1133">Transmembrane helix</keyword>
<proteinExistence type="predicted"/>
<keyword evidence="3" id="KW-0732">Signal</keyword>
<evidence type="ECO:0000313" key="4">
    <source>
        <dbReference type="EMBL" id="PUZ62103.1"/>
    </source>
</evidence>
<evidence type="ECO:0000256" key="3">
    <source>
        <dbReference type="SAM" id="SignalP"/>
    </source>
</evidence>
<dbReference type="PANTHER" id="PTHR33512">
    <property type="entry name" value="PROTEIN, PUTATIVE (DUF1191)-RELATED"/>
    <property type="match status" value="1"/>
</dbReference>
<evidence type="ECO:0000313" key="5">
    <source>
        <dbReference type="Proteomes" id="UP000244336"/>
    </source>
</evidence>
<dbReference type="EMBL" id="CM009752">
    <property type="protein sequence ID" value="PUZ62103.1"/>
    <property type="molecule type" value="Genomic_DNA"/>
</dbReference>
<feature type="signal peptide" evidence="3">
    <location>
        <begin position="1"/>
        <end position="30"/>
    </location>
</feature>
<keyword evidence="2" id="KW-0472">Membrane</keyword>
<evidence type="ECO:0000256" key="1">
    <source>
        <dbReference type="SAM" id="MobiDB-lite"/>
    </source>
</evidence>
<dbReference type="AlphaFoldDB" id="A0A2T7E2P0"/>
<feature type="transmembrane region" description="Helical" evidence="2">
    <location>
        <begin position="246"/>
        <end position="274"/>
    </location>
</feature>
<keyword evidence="5" id="KW-1185">Reference proteome</keyword>
<evidence type="ECO:0008006" key="6">
    <source>
        <dbReference type="Google" id="ProtNLM"/>
    </source>
</evidence>
<protein>
    <recommendedName>
        <fullName evidence="6">Legume lectin domain-containing protein</fullName>
    </recommendedName>
</protein>
<dbReference type="Gramene" id="PUZ62103">
    <property type="protein sequence ID" value="PUZ62103"/>
    <property type="gene ID" value="GQ55_4G331100"/>
</dbReference>
<name>A0A2T7E2P0_9POAL</name>
<sequence>MAATSLLPSVIVHVVVAAAAAALFLRPCAAQSRAANISAVEAAVRDRALELLRGAGHLVDVPLPANLSDAGVQASALRMRSNALWADGVSAAAGSSGVVFAIPPRVVPAPFARRVAIVFERFAGDGGTTAGAALFAAPRGYALAAPVVGLLAYDASAGHDARVSLRALGAPVRVEFKNLSSPAAGNGFNASTARCVTFAANGEVAATHSVASGPACAVTGTGHFGIAVRVTETPPAASASMLRARWWASAVGVGAGGVLGASVLVLAVAGAVSWSRRRRREEMELRAMAGEELGRMTVRGSTMPSGKVMRTRPEMVESPSWR</sequence>
<feature type="region of interest" description="Disordered" evidence="1">
    <location>
        <begin position="298"/>
        <end position="322"/>
    </location>
</feature>
<dbReference type="Pfam" id="PF06697">
    <property type="entry name" value="DUF1191"/>
    <property type="match status" value="1"/>
</dbReference>
<feature type="chain" id="PRO_5015539111" description="Legume lectin domain-containing protein" evidence="3">
    <location>
        <begin position="31"/>
        <end position="322"/>
    </location>
</feature>
<dbReference type="OrthoDB" id="768690at2759"/>
<keyword evidence="2" id="KW-0812">Transmembrane</keyword>
<dbReference type="InterPro" id="IPR010605">
    <property type="entry name" value="DUF1191"/>
</dbReference>
<evidence type="ECO:0000256" key="2">
    <source>
        <dbReference type="SAM" id="Phobius"/>
    </source>
</evidence>
<dbReference type="STRING" id="1504633.A0A2T7E2P0"/>